<dbReference type="GO" id="GO:0004519">
    <property type="term" value="F:endonuclease activity"/>
    <property type="evidence" value="ECO:0007669"/>
    <property type="project" value="UniProtKB-KW"/>
</dbReference>
<reference evidence="2" key="1">
    <citation type="journal article" date="2021" name="Proc. Natl. Acad. Sci. U.S.A.">
        <title>A Catalog of Tens of Thousands of Viruses from Human Metagenomes Reveals Hidden Associations with Chronic Diseases.</title>
        <authorList>
            <person name="Tisza M.J."/>
            <person name="Buck C.B."/>
        </authorList>
    </citation>
    <scope>NUCLEOTIDE SEQUENCE</scope>
    <source>
        <strain evidence="2">Ctrok7</strain>
    </source>
</reference>
<keyword evidence="2" id="KW-0255">Endonuclease</keyword>
<dbReference type="InterPro" id="IPR003615">
    <property type="entry name" value="HNH_nuc"/>
</dbReference>
<dbReference type="Pfam" id="PF07463">
    <property type="entry name" value="NUMOD4"/>
    <property type="match status" value="1"/>
</dbReference>
<dbReference type="InterPro" id="IPR010902">
    <property type="entry name" value="NUMOD4"/>
</dbReference>
<evidence type="ECO:0000259" key="1">
    <source>
        <dbReference type="SMART" id="SM00507"/>
    </source>
</evidence>
<dbReference type="SUPFAM" id="SSF64496">
    <property type="entry name" value="DNA-binding domain of intron-encoded endonucleases"/>
    <property type="match status" value="1"/>
</dbReference>
<name>A0A8S5NF10_9CAUD</name>
<dbReference type="Gene3D" id="1.10.10.10">
    <property type="entry name" value="Winged helix-like DNA-binding domain superfamily/Winged helix DNA-binding domain"/>
    <property type="match status" value="1"/>
</dbReference>
<protein>
    <submittedName>
        <fullName evidence="2">Homing endonuclease</fullName>
    </submittedName>
</protein>
<accession>A0A8S5NF10</accession>
<dbReference type="Pfam" id="PF13392">
    <property type="entry name" value="HNH_3"/>
    <property type="match status" value="1"/>
</dbReference>
<dbReference type="InterPro" id="IPR036388">
    <property type="entry name" value="WH-like_DNA-bd_sf"/>
</dbReference>
<dbReference type="InterPro" id="IPR003647">
    <property type="entry name" value="Intron_nuc_1_rpt"/>
</dbReference>
<evidence type="ECO:0000313" key="2">
    <source>
        <dbReference type="EMBL" id="DAD92951.1"/>
    </source>
</evidence>
<dbReference type="SUPFAM" id="SSF54060">
    <property type="entry name" value="His-Me finger endonucleases"/>
    <property type="match status" value="1"/>
</dbReference>
<proteinExistence type="predicted"/>
<dbReference type="SMART" id="SM00497">
    <property type="entry name" value="IENR1"/>
    <property type="match status" value="1"/>
</dbReference>
<feature type="domain" description="HNH nuclease" evidence="1">
    <location>
        <begin position="45"/>
        <end position="93"/>
    </location>
</feature>
<dbReference type="SMART" id="SM00507">
    <property type="entry name" value="HNHc"/>
    <property type="match status" value="1"/>
</dbReference>
<keyword evidence="2" id="KW-0378">Hydrolase</keyword>
<dbReference type="InterPro" id="IPR044925">
    <property type="entry name" value="His-Me_finger_sf"/>
</dbReference>
<keyword evidence="2" id="KW-0540">Nuclease</keyword>
<dbReference type="Gene3D" id="3.90.75.20">
    <property type="match status" value="1"/>
</dbReference>
<dbReference type="EMBL" id="BK015149">
    <property type="protein sequence ID" value="DAD92951.1"/>
    <property type="molecule type" value="Genomic_DNA"/>
</dbReference>
<organism evidence="2">
    <name type="scientific">Siphoviridae sp. ctrok7</name>
    <dbReference type="NCBI Taxonomy" id="2826480"/>
    <lineage>
        <taxon>Viruses</taxon>
        <taxon>Duplodnaviria</taxon>
        <taxon>Heunggongvirae</taxon>
        <taxon>Uroviricota</taxon>
        <taxon>Caudoviricetes</taxon>
    </lineage>
</organism>
<sequence length="184" mass="21168">MENEIWKDVPGYAGTYQVSNFGRVKSLRKVLKAGLRKGYLYISLRNKKFNIHRLVAIAFIPNPGNLPEIDHIDGNPLNNNANNLKWATRQQNELNPITRSRISKSLKGRNILWKEKISKTLKGRNGELHPRSIKVYQYSRDNVFIKSYPNAQIASKETHIPQSNINRCVNNKLKSAGGYLWKKI</sequence>
<dbReference type="GO" id="GO:0016788">
    <property type="term" value="F:hydrolase activity, acting on ester bonds"/>
    <property type="evidence" value="ECO:0007669"/>
    <property type="project" value="InterPro"/>
</dbReference>